<proteinExistence type="predicted"/>
<reference evidence="1 2" key="1">
    <citation type="submission" date="2019-09" db="EMBL/GenBank/DDBJ databases">
        <title>YIM 48816 draft genome.</title>
        <authorList>
            <person name="Jiang L."/>
        </authorList>
    </citation>
    <scope>NUCLEOTIDE SEQUENCE [LARGE SCALE GENOMIC DNA]</scope>
    <source>
        <strain evidence="1 2">YIM 48816</strain>
    </source>
</reference>
<evidence type="ECO:0000313" key="2">
    <source>
        <dbReference type="Proteomes" id="UP000474159"/>
    </source>
</evidence>
<comment type="caution">
    <text evidence="1">The sequence shown here is derived from an EMBL/GenBank/DDBJ whole genome shotgun (WGS) entry which is preliminary data.</text>
</comment>
<name>A0A6L3T0Y7_9HYPH</name>
<dbReference type="EMBL" id="VZZK01000006">
    <property type="protein sequence ID" value="KAB1080170.1"/>
    <property type="molecule type" value="Genomic_DNA"/>
</dbReference>
<dbReference type="AlphaFoldDB" id="A0A6L3T0Y7"/>
<accession>A0A6L3T0Y7</accession>
<dbReference type="Proteomes" id="UP000474159">
    <property type="component" value="Unassembled WGS sequence"/>
</dbReference>
<dbReference type="RefSeq" id="WP_150999282.1">
    <property type="nucleotide sequence ID" value="NZ_BPQY01000610.1"/>
</dbReference>
<organism evidence="1 2">
    <name type="scientific">Methylobacterium soli</name>
    <dbReference type="NCBI Taxonomy" id="553447"/>
    <lineage>
        <taxon>Bacteria</taxon>
        <taxon>Pseudomonadati</taxon>
        <taxon>Pseudomonadota</taxon>
        <taxon>Alphaproteobacteria</taxon>
        <taxon>Hyphomicrobiales</taxon>
        <taxon>Methylobacteriaceae</taxon>
        <taxon>Methylobacterium</taxon>
    </lineage>
</organism>
<gene>
    <name evidence="1" type="ORF">F6X53_08100</name>
</gene>
<evidence type="ECO:0000313" key="1">
    <source>
        <dbReference type="EMBL" id="KAB1080170.1"/>
    </source>
</evidence>
<sequence length="83" mass="9143">MTPAARGQRDFYGSFSEIPYRSRRSRAPAIRQLPNRVMVTGYTASDRLGTRPPAPPWELSAGRARVMGTLLKEAPPTPLSGFP</sequence>
<keyword evidence="2" id="KW-1185">Reference proteome</keyword>
<protein>
    <submittedName>
        <fullName evidence="1">Uncharacterized protein</fullName>
    </submittedName>
</protein>